<evidence type="ECO:0000313" key="1">
    <source>
        <dbReference type="EMBL" id="QHU04864.1"/>
    </source>
</evidence>
<reference evidence="1" key="1">
    <citation type="journal article" date="2020" name="Nature">
        <title>Giant virus diversity and host interactions through global metagenomics.</title>
        <authorList>
            <person name="Schulz F."/>
            <person name="Roux S."/>
            <person name="Paez-Espino D."/>
            <person name="Jungbluth S."/>
            <person name="Walsh D.A."/>
            <person name="Denef V.J."/>
            <person name="McMahon K.D."/>
            <person name="Konstantinidis K.T."/>
            <person name="Eloe-Fadrosh E.A."/>
            <person name="Kyrpides N.C."/>
            <person name="Woyke T."/>
        </authorList>
    </citation>
    <scope>NUCLEOTIDE SEQUENCE</scope>
    <source>
        <strain evidence="1">GVMAG-M-3300027708-5</strain>
    </source>
</reference>
<accession>A0A6C0JMG8</accession>
<sequence length="140" mass="16433">MTTIKKICILNRLFLPEVIIDIIKEYAFYDVLTKMKEVRVLKLKMTIIIGDGFISTSVFCFRKKSNTPQINCYIINGDINPNKYICRKRWILFCNKCGNFVYPRGYEMHKSQKRFNLHSPTGIYTVLDPSPFSNRVMCLC</sequence>
<protein>
    <submittedName>
        <fullName evidence="1">Uncharacterized protein</fullName>
    </submittedName>
</protein>
<organism evidence="1">
    <name type="scientific">viral metagenome</name>
    <dbReference type="NCBI Taxonomy" id="1070528"/>
    <lineage>
        <taxon>unclassified sequences</taxon>
        <taxon>metagenomes</taxon>
        <taxon>organismal metagenomes</taxon>
    </lineage>
</organism>
<proteinExistence type="predicted"/>
<dbReference type="AlphaFoldDB" id="A0A6C0JMG8"/>
<name>A0A6C0JMG8_9ZZZZ</name>
<dbReference type="EMBL" id="MN740405">
    <property type="protein sequence ID" value="QHU04864.1"/>
    <property type="molecule type" value="Genomic_DNA"/>
</dbReference>